<feature type="transmembrane region" description="Helical" evidence="1">
    <location>
        <begin position="120"/>
        <end position="147"/>
    </location>
</feature>
<name>A0A2S8F7P4_9BACT</name>
<keyword evidence="1" id="KW-0472">Membrane</keyword>
<sequence>MIARGASKKIDRSANDSIESLADCQPAAWPIVIQKCYWLRVSEGSRQMSSFENDPFRSPTHSPSGDGGRGLIMAVAVINYVFGGLSLACGICAGAFGGSVIGLAFAAIRNDPQVDPDAKFGMGIMSVVIVAIAGIQVLSGVLILLAGYGVQNYREWGRILTIVLAVISGVIGLLSLLLLWVFGLLQIGYAIFTLIVLLNPSYTRDFR</sequence>
<evidence type="ECO:0000313" key="3">
    <source>
        <dbReference type="Proteomes" id="UP000239388"/>
    </source>
</evidence>
<keyword evidence="1" id="KW-1133">Transmembrane helix</keyword>
<feature type="transmembrane region" description="Helical" evidence="1">
    <location>
        <begin position="187"/>
        <end position="203"/>
    </location>
</feature>
<dbReference type="EMBL" id="PUIB01000025">
    <property type="protein sequence ID" value="PQO28181.1"/>
    <property type="molecule type" value="Genomic_DNA"/>
</dbReference>
<feature type="transmembrane region" description="Helical" evidence="1">
    <location>
        <begin position="77"/>
        <end position="108"/>
    </location>
</feature>
<proteinExistence type="predicted"/>
<evidence type="ECO:0000313" key="2">
    <source>
        <dbReference type="EMBL" id="PQO28181.1"/>
    </source>
</evidence>
<evidence type="ECO:0000256" key="1">
    <source>
        <dbReference type="SAM" id="Phobius"/>
    </source>
</evidence>
<keyword evidence="1" id="KW-0812">Transmembrane</keyword>
<protein>
    <recommendedName>
        <fullName evidence="4">DUF4064 domain-containing protein</fullName>
    </recommendedName>
</protein>
<reference evidence="2 3" key="1">
    <citation type="submission" date="2018-02" db="EMBL/GenBank/DDBJ databases">
        <title>Comparative genomes isolates from brazilian mangrove.</title>
        <authorList>
            <person name="Araujo J.E."/>
            <person name="Taketani R.G."/>
            <person name="Silva M.C.P."/>
            <person name="Loureco M.V."/>
            <person name="Andreote F.D."/>
        </authorList>
    </citation>
    <scope>NUCLEOTIDE SEQUENCE [LARGE SCALE GENOMIC DNA]</scope>
    <source>
        <strain evidence="2 3">NAP PRIS-MGV</strain>
    </source>
</reference>
<evidence type="ECO:0008006" key="4">
    <source>
        <dbReference type="Google" id="ProtNLM"/>
    </source>
</evidence>
<feature type="transmembrane region" description="Helical" evidence="1">
    <location>
        <begin position="159"/>
        <end position="181"/>
    </location>
</feature>
<organism evidence="2 3">
    <name type="scientific">Blastopirellula marina</name>
    <dbReference type="NCBI Taxonomy" id="124"/>
    <lineage>
        <taxon>Bacteria</taxon>
        <taxon>Pseudomonadati</taxon>
        <taxon>Planctomycetota</taxon>
        <taxon>Planctomycetia</taxon>
        <taxon>Pirellulales</taxon>
        <taxon>Pirellulaceae</taxon>
        <taxon>Blastopirellula</taxon>
    </lineage>
</organism>
<accession>A0A2S8F7P4</accession>
<comment type="caution">
    <text evidence="2">The sequence shown here is derived from an EMBL/GenBank/DDBJ whole genome shotgun (WGS) entry which is preliminary data.</text>
</comment>
<gene>
    <name evidence="2" type="ORF">C5Y98_25085</name>
</gene>
<dbReference type="Proteomes" id="UP000239388">
    <property type="component" value="Unassembled WGS sequence"/>
</dbReference>
<dbReference type="AlphaFoldDB" id="A0A2S8F7P4"/>